<accession>A0A2A7U7H8</accession>
<dbReference type="Proteomes" id="UP000219788">
    <property type="component" value="Unassembled WGS sequence"/>
</dbReference>
<gene>
    <name evidence="1" type="ORF">CRM76_01480</name>
</gene>
<dbReference type="EMBL" id="PDDV01000007">
    <property type="protein sequence ID" value="PEH74257.1"/>
    <property type="molecule type" value="Genomic_DNA"/>
</dbReference>
<comment type="caution">
    <text evidence="1">The sequence shown here is derived from an EMBL/GenBank/DDBJ whole genome shotgun (WGS) entry which is preliminary data.</text>
</comment>
<organism evidence="1 2">
    <name type="scientific">Edwardsiella tarda</name>
    <dbReference type="NCBI Taxonomy" id="636"/>
    <lineage>
        <taxon>Bacteria</taxon>
        <taxon>Pseudomonadati</taxon>
        <taxon>Pseudomonadota</taxon>
        <taxon>Gammaproteobacteria</taxon>
        <taxon>Enterobacterales</taxon>
        <taxon>Hafniaceae</taxon>
        <taxon>Edwardsiella</taxon>
    </lineage>
</organism>
<evidence type="ECO:0000313" key="2">
    <source>
        <dbReference type="Proteomes" id="UP000219788"/>
    </source>
</evidence>
<dbReference type="AlphaFoldDB" id="A0A2A7U7H8"/>
<reference evidence="2" key="1">
    <citation type="submission" date="2017-09" db="EMBL/GenBank/DDBJ databases">
        <title>FDA dAtabase for Regulatory Grade micrObial Sequences (FDA-ARGOS): Supporting development and validation of Infectious Disease Dx tests.</title>
        <authorList>
            <person name="Goldberg B."/>
            <person name="Campos J."/>
            <person name="Tallon L."/>
            <person name="Sadzewicz L."/>
            <person name="Ott S."/>
            <person name="Zhao X."/>
            <person name="Nagaraj S."/>
            <person name="Vavikolanu K."/>
            <person name="Aluvathingal J."/>
            <person name="Nadendla S."/>
            <person name="Geyer C."/>
            <person name="Sichtig H."/>
        </authorList>
    </citation>
    <scope>NUCLEOTIDE SEQUENCE [LARGE SCALE GENOMIC DNA]</scope>
    <source>
        <strain evidence="2">FDAARGOS_370</strain>
    </source>
</reference>
<protein>
    <submittedName>
        <fullName evidence="1">Uncharacterized protein</fullName>
    </submittedName>
</protein>
<proteinExistence type="predicted"/>
<name>A0A2A7U7H8_EDWTA</name>
<evidence type="ECO:0000313" key="1">
    <source>
        <dbReference type="EMBL" id="PEH74257.1"/>
    </source>
</evidence>
<sequence length="129" mass="14770">MYHAIIRQGKDVVTISTSRGTTMDNQTTKAYLCKECGNAISAHVFCRPADKNWSQKELAEWENFQNKEKDEAKAYLLKTRSGLVNLIDGLRRIEEKVAESPETGYAEIYIKKYLRAEVKEAVKKLLDLI</sequence>